<dbReference type="InterPro" id="IPR000023">
    <property type="entry name" value="Phosphofructokinase_dom"/>
</dbReference>
<gene>
    <name evidence="15 17" type="primary">pfkA</name>
    <name evidence="17" type="ORF">MOTE_04960</name>
</gene>
<comment type="subunit">
    <text evidence="15">Homotetramer.</text>
</comment>
<sequence length="319" mass="33799">MRTIGVLTSGGDAPGMNAAIRAVVRQAAALKIEVIGISRGYAGLIQGDFRRLNTGSVAGIIHRGGTILLTARSEEFRTEAGRATAMDNLHREGIEGLIVIGGDGSFHGAVHLAKKGLPVIGIPGTIDNDIAGTDYTIGFDTAVNTAVEAISRIRDTATSHERIFIIEVMGRRSGQIALAAGIAGGAESILIPEYPVNYDRVVEKLEQGRHRGKLHSIIVVAEGVGSALEVSEEIARRTRLESRVTILGHIQRGGSPTAFDCMLASRLGARAVDLLADGASSRMVGIAANELVDRDLETVLREKKSIDPDLYRLAEVLAL</sequence>
<dbReference type="OrthoDB" id="9802503at2"/>
<dbReference type="Proteomes" id="UP000182811">
    <property type="component" value="Unassembled WGS sequence"/>
</dbReference>
<dbReference type="InterPro" id="IPR012828">
    <property type="entry name" value="PFKA_ATP_prok"/>
</dbReference>
<feature type="domain" description="Phosphofructokinase" evidence="16">
    <location>
        <begin position="4"/>
        <end position="275"/>
    </location>
</feature>
<dbReference type="PANTHER" id="PTHR13697">
    <property type="entry name" value="PHOSPHOFRUCTOKINASE"/>
    <property type="match status" value="1"/>
</dbReference>
<dbReference type="FunFam" id="3.40.50.460:FF:000002">
    <property type="entry name" value="ATP-dependent 6-phosphofructokinase"/>
    <property type="match status" value="1"/>
</dbReference>
<evidence type="ECO:0000256" key="6">
    <source>
        <dbReference type="ARBA" id="ARBA00022533"/>
    </source>
</evidence>
<evidence type="ECO:0000259" key="16">
    <source>
        <dbReference type="Pfam" id="PF00365"/>
    </source>
</evidence>
<dbReference type="AlphaFoldDB" id="A0A1J5NZ11"/>
<feature type="binding site" evidence="15">
    <location>
        <position position="162"/>
    </location>
    <ligand>
        <name>substrate</name>
        <note>ligand shared between dimeric partners</note>
    </ligand>
</feature>
<dbReference type="GO" id="GO:0070095">
    <property type="term" value="F:fructose-6-phosphate binding"/>
    <property type="evidence" value="ECO:0007669"/>
    <property type="project" value="TreeGrafter"/>
</dbReference>
<keyword evidence="9 15" id="KW-0547">Nucleotide-binding</keyword>
<evidence type="ECO:0000256" key="1">
    <source>
        <dbReference type="ARBA" id="ARBA00001946"/>
    </source>
</evidence>
<evidence type="ECO:0000313" key="17">
    <source>
        <dbReference type="EMBL" id="OIQ60967.1"/>
    </source>
</evidence>
<dbReference type="PANTHER" id="PTHR13697:SF4">
    <property type="entry name" value="ATP-DEPENDENT 6-PHOSPHOFRUCTOKINASE"/>
    <property type="match status" value="1"/>
</dbReference>
<evidence type="ECO:0000256" key="8">
    <source>
        <dbReference type="ARBA" id="ARBA00022723"/>
    </source>
</evidence>
<dbReference type="GO" id="GO:0042802">
    <property type="term" value="F:identical protein binding"/>
    <property type="evidence" value="ECO:0007669"/>
    <property type="project" value="TreeGrafter"/>
</dbReference>
<dbReference type="GO" id="GO:0061621">
    <property type="term" value="P:canonical glycolysis"/>
    <property type="evidence" value="ECO:0007669"/>
    <property type="project" value="TreeGrafter"/>
</dbReference>
<evidence type="ECO:0000256" key="11">
    <source>
        <dbReference type="ARBA" id="ARBA00022840"/>
    </source>
</evidence>
<dbReference type="PIRSF" id="PIRSF000532">
    <property type="entry name" value="ATP_PFK_prok"/>
    <property type="match status" value="1"/>
</dbReference>
<proteinExistence type="inferred from homology"/>
<feature type="binding site" description="in other chain" evidence="15">
    <location>
        <begin position="185"/>
        <end position="187"/>
    </location>
    <ligand>
        <name>ADP</name>
        <dbReference type="ChEBI" id="CHEBI:456216"/>
        <note>allosteric activator; ligand shared between dimeric partners</note>
    </ligand>
</feature>
<comment type="pathway">
    <text evidence="4 15">Carbohydrate degradation; glycolysis; D-glyceraldehyde 3-phosphate and glycerone phosphate from D-glucose: step 3/4.</text>
</comment>
<keyword evidence="13 15" id="KW-0324">Glycolysis</keyword>
<keyword evidence="11 15" id="KW-0067">ATP-binding</keyword>
<feature type="binding site" description="in other chain" evidence="15">
    <location>
        <position position="222"/>
    </location>
    <ligand>
        <name>substrate</name>
        <note>ligand shared between dimeric partners</note>
    </ligand>
</feature>
<dbReference type="NCBIfam" id="TIGR02482">
    <property type="entry name" value="PFKA_ATP"/>
    <property type="match status" value="1"/>
</dbReference>
<dbReference type="GO" id="GO:0046872">
    <property type="term" value="F:metal ion binding"/>
    <property type="evidence" value="ECO:0007669"/>
    <property type="project" value="UniProtKB-KW"/>
</dbReference>
<feature type="binding site" description="in other chain" evidence="15">
    <location>
        <position position="211"/>
    </location>
    <ligand>
        <name>ADP</name>
        <dbReference type="ChEBI" id="CHEBI:456216"/>
        <note>allosteric activator; ligand shared between dimeric partners</note>
    </ligand>
</feature>
<dbReference type="Gene3D" id="3.40.50.460">
    <property type="entry name" value="Phosphofructokinase domain"/>
    <property type="match status" value="1"/>
</dbReference>
<keyword evidence="12 15" id="KW-0460">Magnesium</keyword>
<evidence type="ECO:0000256" key="14">
    <source>
        <dbReference type="ARBA" id="ARBA00048070"/>
    </source>
</evidence>
<dbReference type="InterPro" id="IPR022953">
    <property type="entry name" value="ATP_PFK"/>
</dbReference>
<dbReference type="InterPro" id="IPR035966">
    <property type="entry name" value="PKF_sf"/>
</dbReference>
<feature type="binding site" description="in other chain" evidence="15">
    <location>
        <begin position="249"/>
        <end position="252"/>
    </location>
    <ligand>
        <name>substrate</name>
        <note>ligand shared between dimeric partners</note>
    </ligand>
</feature>
<feature type="binding site" description="in other chain" evidence="15">
    <location>
        <begin position="213"/>
        <end position="215"/>
    </location>
    <ligand>
        <name>ADP</name>
        <dbReference type="ChEBI" id="CHEBI:456216"/>
        <note>allosteric activator; ligand shared between dimeric partners</note>
    </ligand>
</feature>
<dbReference type="EC" id="2.7.1.11" evidence="15"/>
<feature type="active site" description="Proton acceptor" evidence="15">
    <location>
        <position position="127"/>
    </location>
</feature>
<comment type="caution">
    <text evidence="15">Lacks conserved residue(s) required for the propagation of feature annotation.</text>
</comment>
<name>A0A1J5NZ11_NEOTH</name>
<keyword evidence="8 15" id="KW-0479">Metal-binding</keyword>
<keyword evidence="5 15" id="KW-0963">Cytoplasm</keyword>
<organism evidence="17 18">
    <name type="scientific">Neomoorella thermoacetica</name>
    <name type="common">Clostridium thermoaceticum</name>
    <dbReference type="NCBI Taxonomy" id="1525"/>
    <lineage>
        <taxon>Bacteria</taxon>
        <taxon>Bacillati</taxon>
        <taxon>Bacillota</taxon>
        <taxon>Clostridia</taxon>
        <taxon>Neomoorellales</taxon>
        <taxon>Neomoorellaceae</taxon>
        <taxon>Neomoorella</taxon>
    </lineage>
</organism>
<comment type="subcellular location">
    <subcellularLocation>
        <location evidence="3 15">Cytoplasm</location>
    </subcellularLocation>
</comment>
<dbReference type="GO" id="GO:0016208">
    <property type="term" value="F:AMP binding"/>
    <property type="evidence" value="ECO:0007669"/>
    <property type="project" value="TreeGrafter"/>
</dbReference>
<keyword evidence="7 15" id="KW-0808">Transferase</keyword>
<dbReference type="Pfam" id="PF00365">
    <property type="entry name" value="PFK"/>
    <property type="match status" value="1"/>
</dbReference>
<dbReference type="GO" id="GO:0048029">
    <property type="term" value="F:monosaccharide binding"/>
    <property type="evidence" value="ECO:0007669"/>
    <property type="project" value="TreeGrafter"/>
</dbReference>
<feature type="binding site" description="in other chain" evidence="15">
    <location>
        <begin position="125"/>
        <end position="127"/>
    </location>
    <ligand>
        <name>substrate</name>
        <note>ligand shared between dimeric partners</note>
    </ligand>
</feature>
<dbReference type="GO" id="GO:0005945">
    <property type="term" value="C:6-phosphofructokinase complex"/>
    <property type="evidence" value="ECO:0007669"/>
    <property type="project" value="TreeGrafter"/>
</dbReference>
<feature type="binding site" evidence="15">
    <location>
        <begin position="21"/>
        <end position="25"/>
    </location>
    <ligand>
        <name>ADP</name>
        <dbReference type="ChEBI" id="CHEBI:456216"/>
        <note>allosteric activator; ligand shared between dimeric partners</note>
    </ligand>
</feature>
<dbReference type="GO" id="GO:0030388">
    <property type="term" value="P:fructose 1,6-bisphosphate metabolic process"/>
    <property type="evidence" value="ECO:0007669"/>
    <property type="project" value="TreeGrafter"/>
</dbReference>
<feature type="binding site" evidence="15">
    <location>
        <begin position="102"/>
        <end position="105"/>
    </location>
    <ligand>
        <name>ATP</name>
        <dbReference type="ChEBI" id="CHEBI:30616"/>
    </ligand>
</feature>
<dbReference type="UniPathway" id="UPA00109">
    <property type="reaction ID" value="UER00182"/>
</dbReference>
<evidence type="ECO:0000256" key="12">
    <source>
        <dbReference type="ARBA" id="ARBA00022842"/>
    </source>
</evidence>
<dbReference type="InterPro" id="IPR012003">
    <property type="entry name" value="ATP_PFK_prok-type"/>
</dbReference>
<dbReference type="Gene3D" id="3.40.50.450">
    <property type="match status" value="1"/>
</dbReference>
<comment type="caution">
    <text evidence="17">The sequence shown here is derived from an EMBL/GenBank/DDBJ whole genome shotgun (WGS) entry which is preliminary data.</text>
</comment>
<protein>
    <recommendedName>
        <fullName evidence="15">ATP-dependent 6-phosphofructokinase</fullName>
        <shortName evidence="15">ATP-PFK</shortName>
        <shortName evidence="15">Phosphofructokinase</shortName>
        <ecNumber evidence="15">2.7.1.11</ecNumber>
    </recommendedName>
    <alternativeName>
        <fullName evidence="15">Phosphohexokinase</fullName>
    </alternativeName>
</protein>
<dbReference type="HAMAP" id="MF_00339">
    <property type="entry name" value="Phosphofructokinase_I_B1"/>
    <property type="match status" value="1"/>
</dbReference>
<accession>A0A1J5NZ11</accession>
<dbReference type="GO" id="GO:0003872">
    <property type="term" value="F:6-phosphofructokinase activity"/>
    <property type="evidence" value="ECO:0007669"/>
    <property type="project" value="UniProtKB-UniRule"/>
</dbReference>
<comment type="cofactor">
    <cofactor evidence="1 15">
        <name>Mg(2+)</name>
        <dbReference type="ChEBI" id="CHEBI:18420"/>
    </cofactor>
</comment>
<evidence type="ECO:0000256" key="2">
    <source>
        <dbReference type="ARBA" id="ARBA00002659"/>
    </source>
</evidence>
<comment type="similarity">
    <text evidence="15">Belongs to the phosphofructokinase type A (PFKA) family. ATP-dependent PFK group I subfamily. Prokaryotic clade 'B1' sub-subfamily.</text>
</comment>
<evidence type="ECO:0000256" key="15">
    <source>
        <dbReference type="HAMAP-Rule" id="MF_00339"/>
    </source>
</evidence>
<evidence type="ECO:0000256" key="13">
    <source>
        <dbReference type="ARBA" id="ARBA00023152"/>
    </source>
</evidence>
<feature type="binding site" description="in other chain" evidence="15">
    <location>
        <position position="154"/>
    </location>
    <ligand>
        <name>ADP</name>
        <dbReference type="ChEBI" id="CHEBI:456216"/>
        <note>allosteric activator; ligand shared between dimeric partners</note>
    </ligand>
</feature>
<keyword evidence="10 15" id="KW-0418">Kinase</keyword>
<evidence type="ECO:0000256" key="7">
    <source>
        <dbReference type="ARBA" id="ARBA00022679"/>
    </source>
</evidence>
<comment type="catalytic activity">
    <reaction evidence="14 15">
        <text>beta-D-fructose 6-phosphate + ATP = beta-D-fructose 1,6-bisphosphate + ADP + H(+)</text>
        <dbReference type="Rhea" id="RHEA:16109"/>
        <dbReference type="ChEBI" id="CHEBI:15378"/>
        <dbReference type="ChEBI" id="CHEBI:30616"/>
        <dbReference type="ChEBI" id="CHEBI:32966"/>
        <dbReference type="ChEBI" id="CHEBI:57634"/>
        <dbReference type="ChEBI" id="CHEBI:456216"/>
        <dbReference type="EC" id="2.7.1.11"/>
    </reaction>
</comment>
<feature type="binding site" evidence="15">
    <location>
        <position position="103"/>
    </location>
    <ligand>
        <name>Mg(2+)</name>
        <dbReference type="ChEBI" id="CHEBI:18420"/>
        <note>catalytic</note>
    </ligand>
</feature>
<dbReference type="NCBIfam" id="NF002872">
    <property type="entry name" value="PRK03202.1"/>
    <property type="match status" value="1"/>
</dbReference>
<feature type="binding site" evidence="15">
    <location>
        <position position="243"/>
    </location>
    <ligand>
        <name>substrate</name>
        <note>ligand shared between dimeric partners</note>
    </ligand>
</feature>
<keyword evidence="6 15" id="KW-0021">Allosteric enzyme</keyword>
<dbReference type="GO" id="GO:0006002">
    <property type="term" value="P:fructose 6-phosphate metabolic process"/>
    <property type="evidence" value="ECO:0007669"/>
    <property type="project" value="UniProtKB-UniRule"/>
</dbReference>
<comment type="function">
    <text evidence="2 15">Catalyzes the phosphorylation of D-fructose 6-phosphate to fructose 1,6-bisphosphate by ATP, the first committing step of glycolysis.</text>
</comment>
<dbReference type="PRINTS" id="PR00476">
    <property type="entry name" value="PHFRCTKINASE"/>
</dbReference>
<feature type="binding site" evidence="15">
    <location>
        <begin position="72"/>
        <end position="73"/>
    </location>
    <ligand>
        <name>ATP</name>
        <dbReference type="ChEBI" id="CHEBI:30616"/>
    </ligand>
</feature>
<dbReference type="SUPFAM" id="SSF53784">
    <property type="entry name" value="Phosphofructokinase"/>
    <property type="match status" value="1"/>
</dbReference>
<feature type="binding site" evidence="15">
    <location>
        <position position="11"/>
    </location>
    <ligand>
        <name>ATP</name>
        <dbReference type="ChEBI" id="CHEBI:30616"/>
    </ligand>
</feature>
<evidence type="ECO:0000256" key="4">
    <source>
        <dbReference type="ARBA" id="ARBA00004679"/>
    </source>
</evidence>
<comment type="activity regulation">
    <text evidence="15">Allosterically activated by ADP and other diphosphonucleosides, and allosterically inhibited by phosphoenolpyruvate.</text>
</comment>
<evidence type="ECO:0000256" key="9">
    <source>
        <dbReference type="ARBA" id="ARBA00022741"/>
    </source>
</evidence>
<evidence type="ECO:0000256" key="3">
    <source>
        <dbReference type="ARBA" id="ARBA00004496"/>
    </source>
</evidence>
<feature type="binding site" description="in other chain" evidence="15">
    <location>
        <begin position="169"/>
        <end position="171"/>
    </location>
    <ligand>
        <name>substrate</name>
        <note>ligand shared between dimeric partners</note>
    </ligand>
</feature>
<reference evidence="17 18" key="1">
    <citation type="submission" date="2016-08" db="EMBL/GenBank/DDBJ databases">
        <title>Genome-based comparison of Moorella thermoacetic strains.</title>
        <authorList>
            <person name="Poehlein A."/>
            <person name="Bengelsdorf F.R."/>
            <person name="Esser C."/>
            <person name="Duerre P."/>
            <person name="Daniel R."/>
        </authorList>
    </citation>
    <scope>NUCLEOTIDE SEQUENCE [LARGE SCALE GENOMIC DNA]</scope>
    <source>
        <strain evidence="17 18">DSM 21394</strain>
    </source>
</reference>
<evidence type="ECO:0000256" key="10">
    <source>
        <dbReference type="ARBA" id="ARBA00022777"/>
    </source>
</evidence>
<dbReference type="GO" id="GO:0005524">
    <property type="term" value="F:ATP binding"/>
    <property type="evidence" value="ECO:0007669"/>
    <property type="project" value="UniProtKB-UniRule"/>
</dbReference>
<evidence type="ECO:0000256" key="5">
    <source>
        <dbReference type="ARBA" id="ARBA00022490"/>
    </source>
</evidence>
<dbReference type="FunFam" id="3.40.50.450:FF:000001">
    <property type="entry name" value="ATP-dependent 6-phosphofructokinase"/>
    <property type="match status" value="1"/>
</dbReference>
<dbReference type="EMBL" id="MDDC01000003">
    <property type="protein sequence ID" value="OIQ60967.1"/>
    <property type="molecule type" value="Genomic_DNA"/>
</dbReference>
<evidence type="ECO:0000313" key="18">
    <source>
        <dbReference type="Proteomes" id="UP000182811"/>
    </source>
</evidence>